<organism evidence="2 3">
    <name type="scientific">Bombardia bombarda</name>
    <dbReference type="NCBI Taxonomy" id="252184"/>
    <lineage>
        <taxon>Eukaryota</taxon>
        <taxon>Fungi</taxon>
        <taxon>Dikarya</taxon>
        <taxon>Ascomycota</taxon>
        <taxon>Pezizomycotina</taxon>
        <taxon>Sordariomycetes</taxon>
        <taxon>Sordariomycetidae</taxon>
        <taxon>Sordariales</taxon>
        <taxon>Lasiosphaeriaceae</taxon>
        <taxon>Bombardia</taxon>
    </lineage>
</organism>
<keyword evidence="1" id="KW-0472">Membrane</keyword>
<accession>A0AA39X6V4</accession>
<protein>
    <submittedName>
        <fullName evidence="2">Uncharacterized protein</fullName>
    </submittedName>
</protein>
<feature type="transmembrane region" description="Helical" evidence="1">
    <location>
        <begin position="45"/>
        <end position="63"/>
    </location>
</feature>
<name>A0AA39X6V4_9PEZI</name>
<dbReference type="AlphaFoldDB" id="A0AA39X6V4"/>
<dbReference type="Proteomes" id="UP001174934">
    <property type="component" value="Unassembled WGS sequence"/>
</dbReference>
<dbReference type="EMBL" id="JAULSR010000002">
    <property type="protein sequence ID" value="KAK0628404.1"/>
    <property type="molecule type" value="Genomic_DNA"/>
</dbReference>
<comment type="caution">
    <text evidence="2">The sequence shown here is derived from an EMBL/GenBank/DDBJ whole genome shotgun (WGS) entry which is preliminary data.</text>
</comment>
<feature type="transmembrane region" description="Helical" evidence="1">
    <location>
        <begin position="105"/>
        <end position="122"/>
    </location>
</feature>
<sequence>MCMIPFQLGTRVSSHIHTRFASTIPTRGQSFTNLQYSLVRTADDGAIVIVCLLPMVWVTIMQYTRLVMEIRTYCSVSRNQEPNKHNLMPPKLIVHFKRINTNTPWLVPLLVEFIFFTLYFWGESSNNISAGEGTNDHTWE</sequence>
<proteinExistence type="predicted"/>
<keyword evidence="1" id="KW-1133">Transmembrane helix</keyword>
<keyword evidence="3" id="KW-1185">Reference proteome</keyword>
<reference evidence="2" key="1">
    <citation type="submission" date="2023-06" db="EMBL/GenBank/DDBJ databases">
        <title>Genome-scale phylogeny and comparative genomics of the fungal order Sordariales.</title>
        <authorList>
            <consortium name="Lawrence Berkeley National Laboratory"/>
            <person name="Hensen N."/>
            <person name="Bonometti L."/>
            <person name="Westerberg I."/>
            <person name="Brannstrom I.O."/>
            <person name="Guillou S."/>
            <person name="Cros-Aarteil S."/>
            <person name="Calhoun S."/>
            <person name="Haridas S."/>
            <person name="Kuo A."/>
            <person name="Mondo S."/>
            <person name="Pangilinan J."/>
            <person name="Riley R."/>
            <person name="LaButti K."/>
            <person name="Andreopoulos B."/>
            <person name="Lipzen A."/>
            <person name="Chen C."/>
            <person name="Yanf M."/>
            <person name="Daum C."/>
            <person name="Ng V."/>
            <person name="Clum A."/>
            <person name="Steindorff A."/>
            <person name="Ohm R."/>
            <person name="Martin F."/>
            <person name="Silar P."/>
            <person name="Natvig D."/>
            <person name="Lalanne C."/>
            <person name="Gautier V."/>
            <person name="Ament-velasquez S.L."/>
            <person name="Kruys A."/>
            <person name="Hutchinson M.I."/>
            <person name="Powell A.J."/>
            <person name="Barry K."/>
            <person name="Miller A.N."/>
            <person name="Grigoriev I.V."/>
            <person name="Debuchy R."/>
            <person name="Gladieux P."/>
            <person name="Thoren M.H."/>
            <person name="Johannesson H."/>
        </authorList>
    </citation>
    <scope>NUCLEOTIDE SEQUENCE</scope>
    <source>
        <strain evidence="2">SMH3391-2</strain>
    </source>
</reference>
<evidence type="ECO:0000256" key="1">
    <source>
        <dbReference type="SAM" id="Phobius"/>
    </source>
</evidence>
<gene>
    <name evidence="2" type="ORF">B0T17DRAFT_152500</name>
</gene>
<evidence type="ECO:0000313" key="3">
    <source>
        <dbReference type="Proteomes" id="UP001174934"/>
    </source>
</evidence>
<evidence type="ECO:0000313" key="2">
    <source>
        <dbReference type="EMBL" id="KAK0628404.1"/>
    </source>
</evidence>
<keyword evidence="1" id="KW-0812">Transmembrane</keyword>